<organism evidence="2 3">
    <name type="scientific">Hoylesella loescheii DSM 19665 = JCM 12249 = ATCC 15930</name>
    <dbReference type="NCBI Taxonomy" id="1122985"/>
    <lineage>
        <taxon>Bacteria</taxon>
        <taxon>Pseudomonadati</taxon>
        <taxon>Bacteroidota</taxon>
        <taxon>Bacteroidia</taxon>
        <taxon>Bacteroidales</taxon>
        <taxon>Prevotellaceae</taxon>
        <taxon>Hoylesella</taxon>
    </lineage>
</organism>
<accession>A0A069QFQ5</accession>
<dbReference type="HOGENOM" id="CLU_1342257_0_0_10"/>
<keyword evidence="1" id="KW-0732">Signal</keyword>
<evidence type="ECO:0000313" key="3">
    <source>
        <dbReference type="Proteomes" id="UP000027442"/>
    </source>
</evidence>
<dbReference type="PROSITE" id="PS51257">
    <property type="entry name" value="PROKAR_LIPOPROTEIN"/>
    <property type="match status" value="1"/>
</dbReference>
<proteinExistence type="predicted"/>
<feature type="chain" id="PRO_5001668071" evidence="1">
    <location>
        <begin position="29"/>
        <end position="204"/>
    </location>
</feature>
<protein>
    <submittedName>
        <fullName evidence="2">Uncharacterized protein</fullName>
    </submittedName>
</protein>
<evidence type="ECO:0000256" key="1">
    <source>
        <dbReference type="SAM" id="SignalP"/>
    </source>
</evidence>
<dbReference type="Proteomes" id="UP000027442">
    <property type="component" value="Unassembled WGS sequence"/>
</dbReference>
<reference evidence="2 3" key="1">
    <citation type="submission" date="2013-08" db="EMBL/GenBank/DDBJ databases">
        <authorList>
            <person name="Weinstock G."/>
            <person name="Sodergren E."/>
            <person name="Wylie T."/>
            <person name="Fulton L."/>
            <person name="Fulton R."/>
            <person name="Fronick C."/>
            <person name="O'Laughlin M."/>
            <person name="Godfrey J."/>
            <person name="Miner T."/>
            <person name="Herter B."/>
            <person name="Appelbaum E."/>
            <person name="Cordes M."/>
            <person name="Lek S."/>
            <person name="Wollam A."/>
            <person name="Pepin K.H."/>
            <person name="Palsikar V.B."/>
            <person name="Mitreva M."/>
            <person name="Wilson R.K."/>
        </authorList>
    </citation>
    <scope>NUCLEOTIDE SEQUENCE [LARGE SCALE GENOMIC DNA]</scope>
    <source>
        <strain evidence="2 3">ATCC 15930</strain>
    </source>
</reference>
<name>A0A069QFQ5_HOYLO</name>
<evidence type="ECO:0000313" key="2">
    <source>
        <dbReference type="EMBL" id="KDR51678.1"/>
    </source>
</evidence>
<dbReference type="RefSeq" id="WP_018966751.1">
    <property type="nucleotide sequence ID" value="NZ_KB899211.1"/>
</dbReference>
<keyword evidence="3" id="KW-1185">Reference proteome</keyword>
<dbReference type="EMBL" id="JNGW01000097">
    <property type="protein sequence ID" value="KDR51678.1"/>
    <property type="molecule type" value="Genomic_DNA"/>
</dbReference>
<comment type="caution">
    <text evidence="2">The sequence shown here is derived from an EMBL/GenBank/DDBJ whole genome shotgun (WGS) entry which is preliminary data.</text>
</comment>
<feature type="signal peptide" evidence="1">
    <location>
        <begin position="1"/>
        <end position="28"/>
    </location>
</feature>
<dbReference type="AlphaFoldDB" id="A0A069QFQ5"/>
<sequence>MTVRNIFRLRGVAVWAALGFLAATFVGACSDDMRSPDQERAAQLLPNRNEYADSNLHTHEQARLVAGKYASRLDLIYYDADRTTPRLYFTGGDAIVPLTTNTNGSLQLRVVDFHTQFMPLYMTIDMNLLLTDTPNDTIRLAGKDGSVHTSDHGETIGLPLPESDDAEMEGFYVKSKGEIYAVIDLMLPVPMKIRWHGKKQIPTP</sequence>
<gene>
    <name evidence="2" type="ORF">HMPREF1991_02288</name>
</gene>
<dbReference type="PATRIC" id="fig|1122985.7.peg.2370"/>